<feature type="compositionally biased region" description="Polar residues" evidence="1">
    <location>
        <begin position="67"/>
        <end position="77"/>
    </location>
</feature>
<comment type="caution">
    <text evidence="2">The sequence shown here is derived from an EMBL/GenBank/DDBJ whole genome shotgun (WGS) entry which is preliminary data.</text>
</comment>
<evidence type="ECO:0000256" key="1">
    <source>
        <dbReference type="SAM" id="MobiDB-lite"/>
    </source>
</evidence>
<reference evidence="2 3" key="1">
    <citation type="journal article" date="2018" name="Sci. Rep.">
        <title>Genomic signatures of local adaptation to the degree of environmental predictability in rotifers.</title>
        <authorList>
            <person name="Franch-Gras L."/>
            <person name="Hahn C."/>
            <person name="Garcia-Roger E.M."/>
            <person name="Carmona M.J."/>
            <person name="Serra M."/>
            <person name="Gomez A."/>
        </authorList>
    </citation>
    <scope>NUCLEOTIDE SEQUENCE [LARGE SCALE GENOMIC DNA]</scope>
    <source>
        <strain evidence="2">HYR1</strain>
    </source>
</reference>
<dbReference type="EMBL" id="REGN01003664">
    <property type="protein sequence ID" value="RNA21423.1"/>
    <property type="molecule type" value="Genomic_DNA"/>
</dbReference>
<evidence type="ECO:0000313" key="3">
    <source>
        <dbReference type="Proteomes" id="UP000276133"/>
    </source>
</evidence>
<evidence type="ECO:0000313" key="2">
    <source>
        <dbReference type="EMBL" id="RNA21423.1"/>
    </source>
</evidence>
<accession>A0A3M7RCY1</accession>
<sequence>MNFKNCPFNCPKPEKKSANIFYKLFKGHKNLTLTPSPKNTVNKRKETKKKYRKKKQQNKKRKVNSPLHIQNSMQIAF</sequence>
<proteinExistence type="predicted"/>
<organism evidence="2 3">
    <name type="scientific">Brachionus plicatilis</name>
    <name type="common">Marine rotifer</name>
    <name type="synonym">Brachionus muelleri</name>
    <dbReference type="NCBI Taxonomy" id="10195"/>
    <lineage>
        <taxon>Eukaryota</taxon>
        <taxon>Metazoa</taxon>
        <taxon>Spiralia</taxon>
        <taxon>Gnathifera</taxon>
        <taxon>Rotifera</taxon>
        <taxon>Eurotatoria</taxon>
        <taxon>Monogononta</taxon>
        <taxon>Pseudotrocha</taxon>
        <taxon>Ploima</taxon>
        <taxon>Brachionidae</taxon>
        <taxon>Brachionus</taxon>
    </lineage>
</organism>
<feature type="compositionally biased region" description="Basic residues" evidence="1">
    <location>
        <begin position="41"/>
        <end position="63"/>
    </location>
</feature>
<name>A0A3M7RCY1_BRAPC</name>
<gene>
    <name evidence="2" type="ORF">BpHYR1_006071</name>
</gene>
<dbReference type="AlphaFoldDB" id="A0A3M7RCY1"/>
<protein>
    <submittedName>
        <fullName evidence="2">Uncharacterized protein</fullName>
    </submittedName>
</protein>
<feature type="region of interest" description="Disordered" evidence="1">
    <location>
        <begin position="32"/>
        <end position="77"/>
    </location>
</feature>
<keyword evidence="3" id="KW-1185">Reference proteome</keyword>
<dbReference type="Proteomes" id="UP000276133">
    <property type="component" value="Unassembled WGS sequence"/>
</dbReference>